<name>X1FRE2_9ZZZZ</name>
<feature type="non-terminal residue" evidence="5">
    <location>
        <position position="1"/>
    </location>
</feature>
<proteinExistence type="predicted"/>
<evidence type="ECO:0000259" key="4">
    <source>
        <dbReference type="Pfam" id="PF12327"/>
    </source>
</evidence>
<feature type="compositionally biased region" description="Polar residues" evidence="3">
    <location>
        <begin position="88"/>
        <end position="103"/>
    </location>
</feature>
<dbReference type="InterPro" id="IPR008280">
    <property type="entry name" value="Tub_FtsZ_C"/>
</dbReference>
<evidence type="ECO:0000313" key="5">
    <source>
        <dbReference type="EMBL" id="GAH48251.1"/>
    </source>
</evidence>
<reference evidence="5" key="1">
    <citation type="journal article" date="2014" name="Front. Microbiol.">
        <title>High frequency of phylogenetically diverse reductive dehalogenase-homologous genes in deep subseafloor sedimentary metagenomes.</title>
        <authorList>
            <person name="Kawai M."/>
            <person name="Futagami T."/>
            <person name="Toyoda A."/>
            <person name="Takaki Y."/>
            <person name="Nishi S."/>
            <person name="Hori S."/>
            <person name="Arai W."/>
            <person name="Tsubouchi T."/>
            <person name="Morono Y."/>
            <person name="Uchiyama I."/>
            <person name="Ito T."/>
            <person name="Fujiyama A."/>
            <person name="Inagaki F."/>
            <person name="Takami H."/>
        </authorList>
    </citation>
    <scope>NUCLEOTIDE SEQUENCE</scope>
    <source>
        <strain evidence="5">Expedition CK06-06</strain>
    </source>
</reference>
<organism evidence="5">
    <name type="scientific">marine sediment metagenome</name>
    <dbReference type="NCBI Taxonomy" id="412755"/>
    <lineage>
        <taxon>unclassified sequences</taxon>
        <taxon>metagenomes</taxon>
        <taxon>ecological metagenomes</taxon>
    </lineage>
</organism>
<dbReference type="EMBL" id="BARU01024282">
    <property type="protein sequence ID" value="GAH48251.1"/>
    <property type="molecule type" value="Genomic_DNA"/>
</dbReference>
<dbReference type="SUPFAM" id="SSF55307">
    <property type="entry name" value="Tubulin C-terminal domain-like"/>
    <property type="match status" value="1"/>
</dbReference>
<gene>
    <name evidence="5" type="ORF">S03H2_39298</name>
</gene>
<dbReference type="GO" id="GO:0005525">
    <property type="term" value="F:GTP binding"/>
    <property type="evidence" value="ECO:0007669"/>
    <property type="project" value="UniProtKB-KW"/>
</dbReference>
<comment type="caution">
    <text evidence="5">The sequence shown here is derived from an EMBL/GenBank/DDBJ whole genome shotgun (WGS) entry which is preliminary data.</text>
</comment>
<feature type="domain" description="Cell division protein FtsZ C-terminal" evidence="4">
    <location>
        <begin position="1"/>
        <end position="57"/>
    </location>
</feature>
<dbReference type="InterPro" id="IPR037103">
    <property type="entry name" value="Tubulin/FtsZ-like_C"/>
</dbReference>
<dbReference type="AlphaFoldDB" id="X1FRE2"/>
<dbReference type="Gene3D" id="3.30.1330.20">
    <property type="entry name" value="Tubulin/FtsZ, C-terminal domain"/>
    <property type="match status" value="1"/>
</dbReference>
<dbReference type="Pfam" id="PF12327">
    <property type="entry name" value="FtsZ_C"/>
    <property type="match status" value="1"/>
</dbReference>
<dbReference type="InterPro" id="IPR024757">
    <property type="entry name" value="FtsZ_C"/>
</dbReference>
<evidence type="ECO:0000256" key="3">
    <source>
        <dbReference type="SAM" id="MobiDB-lite"/>
    </source>
</evidence>
<evidence type="ECO:0000256" key="2">
    <source>
        <dbReference type="ARBA" id="ARBA00023134"/>
    </source>
</evidence>
<protein>
    <recommendedName>
        <fullName evidence="4">Cell division protein FtsZ C-terminal domain-containing protein</fullName>
    </recommendedName>
</protein>
<evidence type="ECO:0000256" key="1">
    <source>
        <dbReference type="ARBA" id="ARBA00022741"/>
    </source>
</evidence>
<feature type="region of interest" description="Disordered" evidence="3">
    <location>
        <begin position="71"/>
        <end position="104"/>
    </location>
</feature>
<keyword evidence="2" id="KW-0342">GTP-binding</keyword>
<accession>X1FRE2</accession>
<keyword evidence="1" id="KW-0547">Nucleotide-binding</keyword>
<sequence length="124" mass="13333">GIIVNFTGGDDLTLFEVQDALTRLQAQTGQQTEIVMGVINDTEMKNRVQVILVITGLGAPSLEETFSKYVVSEPVSEPEETGSPQQPSPTWQHTPFSSSSTNLDVPAFLRRRSGNVGIVDGSGL</sequence>